<dbReference type="SUPFAM" id="SSF56281">
    <property type="entry name" value="Metallo-hydrolase/oxidoreductase"/>
    <property type="match status" value="1"/>
</dbReference>
<protein>
    <submittedName>
        <fullName evidence="3">Metallo-beta-lactamase superfamily protein</fullName>
    </submittedName>
</protein>
<dbReference type="Proteomes" id="UP000005801">
    <property type="component" value="Unassembled WGS sequence"/>
</dbReference>
<evidence type="ECO:0000259" key="2">
    <source>
        <dbReference type="SMART" id="SM00849"/>
    </source>
</evidence>
<dbReference type="InterPro" id="IPR036866">
    <property type="entry name" value="RibonucZ/Hydroxyglut_hydro"/>
</dbReference>
<keyword evidence="1" id="KW-0479">Metal-binding</keyword>
<gene>
    <name evidence="3" type="ORF">PPSIR1_26988</name>
</gene>
<dbReference type="InterPro" id="IPR001279">
    <property type="entry name" value="Metallo-B-lactamas"/>
</dbReference>
<organism evidence="3 4">
    <name type="scientific">Plesiocystis pacifica SIR-1</name>
    <dbReference type="NCBI Taxonomy" id="391625"/>
    <lineage>
        <taxon>Bacteria</taxon>
        <taxon>Pseudomonadati</taxon>
        <taxon>Myxococcota</taxon>
        <taxon>Polyangia</taxon>
        <taxon>Nannocystales</taxon>
        <taxon>Nannocystaceae</taxon>
        <taxon>Plesiocystis</taxon>
    </lineage>
</organism>
<name>A6GDA1_9BACT</name>
<dbReference type="AlphaFoldDB" id="A6GDA1"/>
<dbReference type="Pfam" id="PF00753">
    <property type="entry name" value="Lactamase_B"/>
    <property type="match status" value="1"/>
</dbReference>
<dbReference type="GO" id="GO:0006749">
    <property type="term" value="P:glutathione metabolic process"/>
    <property type="evidence" value="ECO:0007669"/>
    <property type="project" value="InterPro"/>
</dbReference>
<comment type="caution">
    <text evidence="3">The sequence shown here is derived from an EMBL/GenBank/DDBJ whole genome shotgun (WGS) entry which is preliminary data.</text>
</comment>
<dbReference type="GO" id="GO:0070813">
    <property type="term" value="P:hydrogen sulfide metabolic process"/>
    <property type="evidence" value="ECO:0007669"/>
    <property type="project" value="TreeGrafter"/>
</dbReference>
<feature type="domain" description="Metallo-beta-lactamase" evidence="2">
    <location>
        <begin position="12"/>
        <end position="203"/>
    </location>
</feature>
<dbReference type="PANTHER" id="PTHR43084:SF1">
    <property type="entry name" value="PERSULFIDE DIOXYGENASE ETHE1, MITOCHONDRIAL"/>
    <property type="match status" value="1"/>
</dbReference>
<dbReference type="GO" id="GO:0046872">
    <property type="term" value="F:metal ion binding"/>
    <property type="evidence" value="ECO:0007669"/>
    <property type="project" value="UniProtKB-KW"/>
</dbReference>
<dbReference type="PANTHER" id="PTHR43084">
    <property type="entry name" value="PERSULFIDE DIOXYGENASE ETHE1"/>
    <property type="match status" value="1"/>
</dbReference>
<dbReference type="eggNOG" id="COG0491">
    <property type="taxonomic scope" value="Bacteria"/>
</dbReference>
<dbReference type="SMART" id="SM00849">
    <property type="entry name" value="Lactamase_B"/>
    <property type="match status" value="1"/>
</dbReference>
<evidence type="ECO:0000313" key="3">
    <source>
        <dbReference type="EMBL" id="EDM76176.1"/>
    </source>
</evidence>
<sequence length="283" mass="31107">MEIRAFFHEPTYTLTYLVWDPETRDAVVIDPVRDYDQGASKTGTAALDALDAALKGLELKLRFVLETHAHADHLSGAPVLRERHGAPVGIGARIVEVQALFKDVFDMPANFSVEGRQFDRLLGDGEVLEAGSLEVEVISTPGHTPACVSYRIGDALFTGDALFMDDYGTGRCDFPGGSADQLYSSIHDRLYALPDATRVFVGHDYQPGGRALAYETSIGKSKANNPQLRGDTSREDFVRFREQRDAGLKAPRLLYPSVQINVDGGQLPEPADNGTRYLRIPIR</sequence>
<dbReference type="STRING" id="391625.PPSIR1_26988"/>
<keyword evidence="4" id="KW-1185">Reference proteome</keyword>
<accession>A6GDA1</accession>
<evidence type="ECO:0000256" key="1">
    <source>
        <dbReference type="ARBA" id="ARBA00022723"/>
    </source>
</evidence>
<evidence type="ECO:0000313" key="4">
    <source>
        <dbReference type="Proteomes" id="UP000005801"/>
    </source>
</evidence>
<dbReference type="CDD" id="cd07724">
    <property type="entry name" value="POD-like_MBL-fold"/>
    <property type="match status" value="1"/>
</dbReference>
<reference evidence="3 4" key="1">
    <citation type="submission" date="2007-06" db="EMBL/GenBank/DDBJ databases">
        <authorList>
            <person name="Shimkets L."/>
            <person name="Ferriera S."/>
            <person name="Johnson J."/>
            <person name="Kravitz S."/>
            <person name="Beeson K."/>
            <person name="Sutton G."/>
            <person name="Rogers Y.-H."/>
            <person name="Friedman R."/>
            <person name="Frazier M."/>
            <person name="Venter J.C."/>
        </authorList>
    </citation>
    <scope>NUCLEOTIDE SEQUENCE [LARGE SCALE GENOMIC DNA]</scope>
    <source>
        <strain evidence="3 4">SIR-1</strain>
    </source>
</reference>
<dbReference type="RefSeq" id="WP_006974692.1">
    <property type="nucleotide sequence ID" value="NZ_ABCS01000071.1"/>
</dbReference>
<dbReference type="GO" id="GO:0050313">
    <property type="term" value="F:sulfur dioxygenase activity"/>
    <property type="evidence" value="ECO:0007669"/>
    <property type="project" value="InterPro"/>
</dbReference>
<proteinExistence type="predicted"/>
<dbReference type="Gene3D" id="3.60.15.10">
    <property type="entry name" value="Ribonuclease Z/Hydroxyacylglutathione hydrolase-like"/>
    <property type="match status" value="1"/>
</dbReference>
<dbReference type="InterPro" id="IPR044528">
    <property type="entry name" value="POD-like_MBL-fold"/>
</dbReference>
<dbReference type="EMBL" id="ABCS01000071">
    <property type="protein sequence ID" value="EDM76176.1"/>
    <property type="molecule type" value="Genomic_DNA"/>
</dbReference>
<dbReference type="InterPro" id="IPR051682">
    <property type="entry name" value="Mito_Persulfide_Diox"/>
</dbReference>